<evidence type="ECO:0000313" key="8">
    <source>
        <dbReference type="EMBL" id="RAL65244.1"/>
    </source>
</evidence>
<keyword evidence="9" id="KW-1185">Reference proteome</keyword>
<accession>A0A395IZG4</accession>
<dbReference type="PANTHER" id="PTHR34072">
    <property type="entry name" value="ENZYMATIC POLYPROTEIN-RELATED"/>
    <property type="match status" value="1"/>
</dbReference>
<keyword evidence="4" id="KW-0255">Endonuclease</keyword>
<evidence type="ECO:0000259" key="7">
    <source>
        <dbReference type="Pfam" id="PF17917"/>
    </source>
</evidence>
<dbReference type="GO" id="GO:0004519">
    <property type="term" value="F:endonuclease activity"/>
    <property type="evidence" value="ECO:0007669"/>
    <property type="project" value="UniProtKB-KW"/>
</dbReference>
<dbReference type="GO" id="GO:0003964">
    <property type="term" value="F:RNA-directed DNA polymerase activity"/>
    <property type="evidence" value="ECO:0007669"/>
    <property type="project" value="UniProtKB-KW"/>
</dbReference>
<evidence type="ECO:0000256" key="3">
    <source>
        <dbReference type="ARBA" id="ARBA00022722"/>
    </source>
</evidence>
<keyword evidence="3" id="KW-0540">Nuclease</keyword>
<sequence>MTYYAKTLGWTWDASHRDPFATLKDAFITAPFLHILITTSGRPGNGRFRLGIRRSTFSIRFRWPFTTSGLFLAKHSAAECNYEIYDKELLAIIKSMEEWRPELQGSQQEFEILTDHKNLEYFTTTKALNQRQVRWSEFLSHYNFRIVYRPGSKAIRPDALSRKREDRPNFATGDDERLKNRERIVLPADKFDIDLYNELKAGIHLAPTDLVVPAEDKPIDELIDDAYRDQIWLINLLQQSRIIMYANGQ</sequence>
<organism evidence="8 9">
    <name type="scientific">Monilinia fructigena</name>
    <dbReference type="NCBI Taxonomy" id="38457"/>
    <lineage>
        <taxon>Eukaryota</taxon>
        <taxon>Fungi</taxon>
        <taxon>Dikarya</taxon>
        <taxon>Ascomycota</taxon>
        <taxon>Pezizomycotina</taxon>
        <taxon>Leotiomycetes</taxon>
        <taxon>Helotiales</taxon>
        <taxon>Sclerotiniaceae</taxon>
        <taxon>Monilinia</taxon>
    </lineage>
</organism>
<protein>
    <recommendedName>
        <fullName evidence="7">Reverse transcriptase RNase H-like domain-containing protein</fullName>
    </recommendedName>
</protein>
<evidence type="ECO:0000256" key="5">
    <source>
        <dbReference type="ARBA" id="ARBA00022801"/>
    </source>
</evidence>
<dbReference type="CDD" id="cd09274">
    <property type="entry name" value="RNase_HI_RT_Ty3"/>
    <property type="match status" value="1"/>
</dbReference>
<dbReference type="Proteomes" id="UP000249056">
    <property type="component" value="Unassembled WGS sequence"/>
</dbReference>
<feature type="domain" description="Reverse transcriptase RNase H-like" evidence="7">
    <location>
        <begin position="74"/>
        <end position="142"/>
    </location>
</feature>
<dbReference type="GO" id="GO:0016787">
    <property type="term" value="F:hydrolase activity"/>
    <property type="evidence" value="ECO:0007669"/>
    <property type="project" value="UniProtKB-KW"/>
</dbReference>
<dbReference type="InterPro" id="IPR041373">
    <property type="entry name" value="RT_RNaseH"/>
</dbReference>
<proteinExistence type="predicted"/>
<dbReference type="OrthoDB" id="3563554at2759"/>
<evidence type="ECO:0000256" key="6">
    <source>
        <dbReference type="ARBA" id="ARBA00022918"/>
    </source>
</evidence>
<reference evidence="8 9" key="1">
    <citation type="submission" date="2018-06" db="EMBL/GenBank/DDBJ databases">
        <title>Genome Sequence of the Brown Rot Fungal Pathogen Monilinia fructigena.</title>
        <authorList>
            <person name="Landi L."/>
            <person name="De Miccolis Angelini R.M."/>
            <person name="Pollastro S."/>
            <person name="Abate D."/>
            <person name="Faretra F."/>
            <person name="Romanazzi G."/>
        </authorList>
    </citation>
    <scope>NUCLEOTIDE SEQUENCE [LARGE SCALE GENOMIC DNA]</scope>
    <source>
        <strain evidence="8 9">Mfrg269</strain>
    </source>
</reference>
<evidence type="ECO:0000313" key="9">
    <source>
        <dbReference type="Proteomes" id="UP000249056"/>
    </source>
</evidence>
<dbReference type="PANTHER" id="PTHR34072:SF52">
    <property type="entry name" value="RIBONUCLEASE H"/>
    <property type="match status" value="1"/>
</dbReference>
<dbReference type="SUPFAM" id="SSF56672">
    <property type="entry name" value="DNA/RNA polymerases"/>
    <property type="match status" value="1"/>
</dbReference>
<keyword evidence="2" id="KW-0548">Nucleotidyltransferase</keyword>
<dbReference type="InterPro" id="IPR043502">
    <property type="entry name" value="DNA/RNA_pol_sf"/>
</dbReference>
<keyword evidence="5" id="KW-0378">Hydrolase</keyword>
<name>A0A395IZG4_9HELO</name>
<evidence type="ECO:0000256" key="4">
    <source>
        <dbReference type="ARBA" id="ARBA00022759"/>
    </source>
</evidence>
<dbReference type="EMBL" id="QKRW01000011">
    <property type="protein sequence ID" value="RAL65244.1"/>
    <property type="molecule type" value="Genomic_DNA"/>
</dbReference>
<evidence type="ECO:0000256" key="2">
    <source>
        <dbReference type="ARBA" id="ARBA00022695"/>
    </source>
</evidence>
<comment type="caution">
    <text evidence="8">The sequence shown here is derived from an EMBL/GenBank/DDBJ whole genome shotgun (WGS) entry which is preliminary data.</text>
</comment>
<keyword evidence="6" id="KW-0695">RNA-directed DNA polymerase</keyword>
<evidence type="ECO:0000256" key="1">
    <source>
        <dbReference type="ARBA" id="ARBA00022679"/>
    </source>
</evidence>
<dbReference type="AlphaFoldDB" id="A0A395IZG4"/>
<gene>
    <name evidence="8" type="ORF">DID88_001350</name>
</gene>
<dbReference type="Pfam" id="PF17917">
    <property type="entry name" value="RT_RNaseH"/>
    <property type="match status" value="1"/>
</dbReference>
<keyword evidence="1" id="KW-0808">Transferase</keyword>